<proteinExistence type="predicted"/>
<accession>A0A3P7QC94</accession>
<dbReference type="Proteomes" id="UP000271889">
    <property type="component" value="Unassembled WGS sequence"/>
</dbReference>
<protein>
    <submittedName>
        <fullName evidence="2">Uncharacterized protein</fullName>
    </submittedName>
</protein>
<evidence type="ECO:0000256" key="1">
    <source>
        <dbReference type="SAM" id="Phobius"/>
    </source>
</evidence>
<keyword evidence="1" id="KW-1133">Transmembrane helix</keyword>
<keyword evidence="1" id="KW-0812">Transmembrane</keyword>
<keyword evidence="1" id="KW-0472">Membrane</keyword>
<organism evidence="2 3">
    <name type="scientific">Cylicostephanus goldi</name>
    <name type="common">Nematode worm</name>
    <dbReference type="NCBI Taxonomy" id="71465"/>
    <lineage>
        <taxon>Eukaryota</taxon>
        <taxon>Metazoa</taxon>
        <taxon>Ecdysozoa</taxon>
        <taxon>Nematoda</taxon>
        <taxon>Chromadorea</taxon>
        <taxon>Rhabditida</taxon>
        <taxon>Rhabditina</taxon>
        <taxon>Rhabditomorpha</taxon>
        <taxon>Strongyloidea</taxon>
        <taxon>Strongylidae</taxon>
        <taxon>Cylicostephanus</taxon>
    </lineage>
</organism>
<name>A0A3P7QC94_CYLGO</name>
<dbReference type="AlphaFoldDB" id="A0A3P7QC94"/>
<gene>
    <name evidence="2" type="ORF">CGOC_LOCUS10927</name>
</gene>
<feature type="transmembrane region" description="Helical" evidence="1">
    <location>
        <begin position="42"/>
        <end position="67"/>
    </location>
</feature>
<evidence type="ECO:0000313" key="3">
    <source>
        <dbReference type="Proteomes" id="UP000271889"/>
    </source>
</evidence>
<feature type="non-terminal residue" evidence="2">
    <location>
        <position position="69"/>
    </location>
</feature>
<reference evidence="2 3" key="1">
    <citation type="submission" date="2018-11" db="EMBL/GenBank/DDBJ databases">
        <authorList>
            <consortium name="Pathogen Informatics"/>
        </authorList>
    </citation>
    <scope>NUCLEOTIDE SEQUENCE [LARGE SCALE GENOMIC DNA]</scope>
</reference>
<dbReference type="EMBL" id="UYRV01113608">
    <property type="protein sequence ID" value="VDN28346.1"/>
    <property type="molecule type" value="Genomic_DNA"/>
</dbReference>
<sequence>MKSLDIAPPLVFLFTLIILLIFKWKLDKILLQSIGTAAPHELFLLFIAAIVCYFINIPKTQLLVAALDT</sequence>
<evidence type="ECO:0000313" key="2">
    <source>
        <dbReference type="EMBL" id="VDN28346.1"/>
    </source>
</evidence>
<feature type="transmembrane region" description="Helical" evidence="1">
    <location>
        <begin position="6"/>
        <end position="22"/>
    </location>
</feature>
<keyword evidence="3" id="KW-1185">Reference proteome</keyword>